<dbReference type="Gene3D" id="3.40.50.10140">
    <property type="entry name" value="Toll/interleukin-1 receptor homology (TIR) domain"/>
    <property type="match status" value="1"/>
</dbReference>
<reference evidence="1 2" key="1">
    <citation type="submission" date="2019-02" db="EMBL/GenBank/DDBJ databases">
        <title>Deep-cultivation of Planctomycetes and their phenomic and genomic characterization uncovers novel biology.</title>
        <authorList>
            <person name="Wiegand S."/>
            <person name="Jogler M."/>
            <person name="Boedeker C."/>
            <person name="Pinto D."/>
            <person name="Vollmers J."/>
            <person name="Rivas-Marin E."/>
            <person name="Kohn T."/>
            <person name="Peeters S.H."/>
            <person name="Heuer A."/>
            <person name="Rast P."/>
            <person name="Oberbeckmann S."/>
            <person name="Bunk B."/>
            <person name="Jeske O."/>
            <person name="Meyerdierks A."/>
            <person name="Storesund J.E."/>
            <person name="Kallscheuer N."/>
            <person name="Luecker S."/>
            <person name="Lage O.M."/>
            <person name="Pohl T."/>
            <person name="Merkel B.J."/>
            <person name="Hornburger P."/>
            <person name="Mueller R.-W."/>
            <person name="Bruemmer F."/>
            <person name="Labrenz M."/>
            <person name="Spormann A.M."/>
            <person name="Op Den Camp H."/>
            <person name="Overmann J."/>
            <person name="Amann R."/>
            <person name="Jetten M.S.M."/>
            <person name="Mascher T."/>
            <person name="Medema M.H."/>
            <person name="Devos D.P."/>
            <person name="Kaster A.-K."/>
            <person name="Ovreas L."/>
            <person name="Rohde M."/>
            <person name="Galperin M.Y."/>
            <person name="Jogler C."/>
        </authorList>
    </citation>
    <scope>NUCLEOTIDE SEQUENCE [LARGE SCALE GENOMIC DNA]</scope>
    <source>
        <strain evidence="1 2">Pan14r</strain>
    </source>
</reference>
<dbReference type="SUPFAM" id="SSF52200">
    <property type="entry name" value="Toll/Interleukin receptor TIR domain"/>
    <property type="match status" value="1"/>
</dbReference>
<gene>
    <name evidence="1" type="ORF">Pan14r_54530</name>
</gene>
<keyword evidence="2" id="KW-1185">Reference proteome</keyword>
<organism evidence="1 2">
    <name type="scientific">Crateriforma conspicua</name>
    <dbReference type="NCBI Taxonomy" id="2527996"/>
    <lineage>
        <taxon>Bacteria</taxon>
        <taxon>Pseudomonadati</taxon>
        <taxon>Planctomycetota</taxon>
        <taxon>Planctomycetia</taxon>
        <taxon>Planctomycetales</taxon>
        <taxon>Planctomycetaceae</taxon>
        <taxon>Crateriforma</taxon>
    </lineage>
</organism>
<accession>A0A5C5XR19</accession>
<evidence type="ECO:0008006" key="3">
    <source>
        <dbReference type="Google" id="ProtNLM"/>
    </source>
</evidence>
<dbReference type="AlphaFoldDB" id="A0A5C5XR19"/>
<comment type="caution">
    <text evidence="1">The sequence shown here is derived from an EMBL/GenBank/DDBJ whole genome shotgun (WGS) entry which is preliminary data.</text>
</comment>
<evidence type="ECO:0000313" key="2">
    <source>
        <dbReference type="Proteomes" id="UP000317238"/>
    </source>
</evidence>
<dbReference type="RefSeq" id="WP_146441087.1">
    <property type="nucleotide sequence ID" value="NZ_SJPL01000003.1"/>
</dbReference>
<name>A0A5C5XR19_9PLAN</name>
<dbReference type="EMBL" id="SJPL01000003">
    <property type="protein sequence ID" value="TWT64951.1"/>
    <property type="molecule type" value="Genomic_DNA"/>
</dbReference>
<dbReference type="Proteomes" id="UP000317238">
    <property type="component" value="Unassembled WGS sequence"/>
</dbReference>
<protein>
    <recommendedName>
        <fullName evidence="3">TIR domain-containing protein</fullName>
    </recommendedName>
</protein>
<evidence type="ECO:0000313" key="1">
    <source>
        <dbReference type="EMBL" id="TWT64951.1"/>
    </source>
</evidence>
<sequence length="289" mass="33452">MYNLLVSANDESWNGDPWVTDTSRCVREYTDNAITIKYGDLTPENLDELRRFPCIFAYEAACKKDPLFGVIRNVISRQNESRIDYDIIPVDPFITANDLEELAFELDIGKWEMNRTHWAVKDVDLARELHAKGVQLPHWARTTAKAVDITKHQFKVGLSFPGEVREYVETVAAELERLVGPNSYFYDNNYVSQLARPQLDVLLQNIYGERSELIVVFLCSDYQNKRWCGVEFRAIREVIMNKQHERVMFVRMDDGSVDGVFDTDGYVDGRKYSAVDVARFIQERVELNA</sequence>
<proteinExistence type="predicted"/>
<dbReference type="OrthoDB" id="9795565at2"/>
<dbReference type="InterPro" id="IPR035897">
    <property type="entry name" value="Toll_tir_struct_dom_sf"/>
</dbReference>
<dbReference type="GO" id="GO:0007165">
    <property type="term" value="P:signal transduction"/>
    <property type="evidence" value="ECO:0007669"/>
    <property type="project" value="InterPro"/>
</dbReference>